<accession>A0AAJ6NFS2</accession>
<name>A0AAJ6NFS2_9PAST</name>
<dbReference type="RefSeq" id="WP_306387596.1">
    <property type="nucleotide sequence ID" value="NZ_JASAYT010000088.1"/>
</dbReference>
<organism evidence="1 2">
    <name type="scientific">Phocoenobacter skyensis</name>
    <dbReference type="NCBI Taxonomy" id="97481"/>
    <lineage>
        <taxon>Bacteria</taxon>
        <taxon>Pseudomonadati</taxon>
        <taxon>Pseudomonadota</taxon>
        <taxon>Gammaproteobacteria</taxon>
        <taxon>Pasteurellales</taxon>
        <taxon>Pasteurellaceae</taxon>
        <taxon>Phocoenobacter</taxon>
    </lineage>
</organism>
<sequence>MTGNKVTVDNSPPTGLGAVLGAFHNAKEVSNNTVTINGGTVGDIRGGISITGTAKDNTITINGGTINGKIIGG</sequence>
<evidence type="ECO:0000313" key="2">
    <source>
        <dbReference type="Proteomes" id="UP001231736"/>
    </source>
</evidence>
<feature type="non-terminal residue" evidence="1">
    <location>
        <position position="73"/>
    </location>
</feature>
<dbReference type="EMBL" id="JASAYT010000088">
    <property type="protein sequence ID" value="MDP8175932.1"/>
    <property type="molecule type" value="Genomic_DNA"/>
</dbReference>
<evidence type="ECO:0000313" key="1">
    <source>
        <dbReference type="EMBL" id="MDP8175932.1"/>
    </source>
</evidence>
<protein>
    <submittedName>
        <fullName evidence="1">Uncharacterized protein</fullName>
    </submittedName>
</protein>
<dbReference type="AlphaFoldDB" id="A0AAJ6NFS2"/>
<reference evidence="1" key="1">
    <citation type="journal article" date="2023" name="Front. Microbiol.">
        <title>Phylogeography and host specificity of Pasteurellaceae pathogenic to sea-farmed fish in the north-east Atlantic.</title>
        <authorList>
            <person name="Gulla S."/>
            <person name="Colquhoun D.J."/>
            <person name="Olsen A.B."/>
            <person name="Spilsberg B."/>
            <person name="Lagesen K."/>
            <person name="Aakesson C.P."/>
            <person name="Strom S."/>
            <person name="Manji F."/>
            <person name="Birkbeck T.H."/>
            <person name="Nilsen H.K."/>
        </authorList>
    </citation>
    <scope>NUCLEOTIDE SEQUENCE</scope>
    <source>
        <strain evidence="1">98B1</strain>
    </source>
</reference>
<dbReference type="Proteomes" id="UP001231736">
    <property type="component" value="Unassembled WGS sequence"/>
</dbReference>
<gene>
    <name evidence="1" type="ORF">QJU97_10805</name>
</gene>
<comment type="caution">
    <text evidence="1">The sequence shown here is derived from an EMBL/GenBank/DDBJ whole genome shotgun (WGS) entry which is preliminary data.</text>
</comment>
<proteinExistence type="predicted"/>